<evidence type="ECO:0000256" key="5">
    <source>
        <dbReference type="SAM" id="MobiDB-lite"/>
    </source>
</evidence>
<feature type="compositionally biased region" description="Polar residues" evidence="5">
    <location>
        <begin position="463"/>
        <end position="476"/>
    </location>
</feature>
<keyword evidence="4" id="KW-0560">Oxidoreductase</keyword>
<reference evidence="7 8" key="1">
    <citation type="submission" date="2020-04" db="EMBL/GenBank/DDBJ databases">
        <authorList>
            <person name="Depoorter E."/>
        </authorList>
    </citation>
    <scope>NUCLEOTIDE SEQUENCE [LARGE SCALE GENOMIC DNA]</scope>
    <source>
        <strain evidence="7 8">BCC0132</strain>
    </source>
</reference>
<evidence type="ECO:0000256" key="3">
    <source>
        <dbReference type="ARBA" id="ARBA00022827"/>
    </source>
</evidence>
<dbReference type="AlphaFoldDB" id="A0A6J5JR46"/>
<dbReference type="Gene3D" id="3.50.50.60">
    <property type="entry name" value="FAD/NAD(P)-binding domain"/>
    <property type="match status" value="2"/>
</dbReference>
<gene>
    <name evidence="7" type="ORF">BCO9919_06229</name>
</gene>
<dbReference type="PANTHER" id="PTHR43400:SF10">
    <property type="entry name" value="3-OXOSTEROID 1-DEHYDROGENASE"/>
    <property type="match status" value="1"/>
</dbReference>
<dbReference type="Proteomes" id="UP000494322">
    <property type="component" value="Unassembled WGS sequence"/>
</dbReference>
<accession>A0A6J5JR46</accession>
<dbReference type="Pfam" id="PF00890">
    <property type="entry name" value="FAD_binding_2"/>
    <property type="match status" value="1"/>
</dbReference>
<comment type="cofactor">
    <cofactor evidence="1">
        <name>FAD</name>
        <dbReference type="ChEBI" id="CHEBI:57692"/>
    </cofactor>
</comment>
<protein>
    <submittedName>
        <fullName evidence="7">3-oxosteroid 1-dehydrogenase</fullName>
    </submittedName>
</protein>
<evidence type="ECO:0000313" key="8">
    <source>
        <dbReference type="Proteomes" id="UP000494322"/>
    </source>
</evidence>
<evidence type="ECO:0000256" key="1">
    <source>
        <dbReference type="ARBA" id="ARBA00001974"/>
    </source>
</evidence>
<feature type="domain" description="FAD-dependent oxidoreductase 2 FAD-binding" evidence="6">
    <location>
        <begin position="10"/>
        <end position="544"/>
    </location>
</feature>
<dbReference type="GO" id="GO:0016491">
    <property type="term" value="F:oxidoreductase activity"/>
    <property type="evidence" value="ECO:0007669"/>
    <property type="project" value="UniProtKB-KW"/>
</dbReference>
<evidence type="ECO:0000313" key="7">
    <source>
        <dbReference type="EMBL" id="CAB3974364.1"/>
    </source>
</evidence>
<name>A0A6J5JR46_9BURK</name>
<dbReference type="PANTHER" id="PTHR43400">
    <property type="entry name" value="FUMARATE REDUCTASE"/>
    <property type="match status" value="1"/>
</dbReference>
<dbReference type="SUPFAM" id="SSF51905">
    <property type="entry name" value="FAD/NAD(P)-binding domain"/>
    <property type="match status" value="1"/>
</dbReference>
<dbReference type="InterPro" id="IPR027477">
    <property type="entry name" value="Succ_DH/fumarate_Rdtase_cat_sf"/>
</dbReference>
<keyword evidence="2" id="KW-0285">Flavoprotein</keyword>
<proteinExistence type="predicted"/>
<dbReference type="InterPro" id="IPR003953">
    <property type="entry name" value="FAD-dep_OxRdtase_2_FAD-bd"/>
</dbReference>
<organism evidence="7 8">
    <name type="scientific">Burkholderia cenocepacia</name>
    <dbReference type="NCBI Taxonomy" id="95486"/>
    <lineage>
        <taxon>Bacteria</taxon>
        <taxon>Pseudomonadati</taxon>
        <taxon>Pseudomonadota</taxon>
        <taxon>Betaproteobacteria</taxon>
        <taxon>Burkholderiales</taxon>
        <taxon>Burkholderiaceae</taxon>
        <taxon>Burkholderia</taxon>
        <taxon>Burkholderia cepacia complex</taxon>
    </lineage>
</organism>
<evidence type="ECO:0000256" key="4">
    <source>
        <dbReference type="ARBA" id="ARBA00023002"/>
    </source>
</evidence>
<keyword evidence="3" id="KW-0274">FAD</keyword>
<evidence type="ECO:0000256" key="2">
    <source>
        <dbReference type="ARBA" id="ARBA00022630"/>
    </source>
</evidence>
<dbReference type="InterPro" id="IPR036188">
    <property type="entry name" value="FAD/NAD-bd_sf"/>
</dbReference>
<dbReference type="SUPFAM" id="SSF56425">
    <property type="entry name" value="Succinate dehydrogenase/fumarate reductase flavoprotein, catalytic domain"/>
    <property type="match status" value="1"/>
</dbReference>
<feature type="region of interest" description="Disordered" evidence="5">
    <location>
        <begin position="450"/>
        <end position="476"/>
    </location>
</feature>
<sequence>MEPKRTIDCDVLVVGSGAGGMLAAIRAHDLGQRSVVLEKTHYFGGTSALSGGQIWVPNHQFMSGEDSVAKARKYLIAITNGNVREDRIDAFLAEAPNMTRYLEQIGVGIIGDTFPDYFMEVDGSMFGRSLAPTMLDGKALGPIFFEMREPSHLWKAGHRVALDWPDMHKLIEKPSGWQFSIFKMFARYWTDISWRRITRRDRRVTMGAALVCALRIAMEKRGIPLMLNMRMTDLAESGGRVSGATFDNDGREISVRAAKGVIIAAGGFEHNQSLRDTHALRPTSAGHSIAPGVNTGDGLLAAQDVGASTEMIGHFWWTPVVVLPDPHVPNSMVPGPLFRSPGCILVDSDGERFVNESWSYDRIGNKVLAEGSGRRSSDPYWLIFDSRYRANYPIGNLVPSSMASDKAIPREWWNRFIYKAGTVSELASLTGLPSEKLNSVVAHMNDAAKTGKDSQFGRGDSLFDQTMSGERSASPNPSLVPIDKPPFYAIRAYIGDIGSKGGIRVNANAQVERADGTSVPGLYAIGNSSASPFGDSYPGAGATLGAAMTFGYIAAGHLVA</sequence>
<dbReference type="EMBL" id="CABWIK020000057">
    <property type="protein sequence ID" value="CAB3974364.1"/>
    <property type="molecule type" value="Genomic_DNA"/>
</dbReference>
<dbReference type="RefSeq" id="WP_175240560.1">
    <property type="nucleotide sequence ID" value="NZ_CABWIK020000057.1"/>
</dbReference>
<dbReference type="GO" id="GO:0008202">
    <property type="term" value="P:steroid metabolic process"/>
    <property type="evidence" value="ECO:0007669"/>
    <property type="project" value="UniProtKB-ARBA"/>
</dbReference>
<evidence type="ECO:0000259" key="6">
    <source>
        <dbReference type="Pfam" id="PF00890"/>
    </source>
</evidence>
<dbReference type="InterPro" id="IPR050315">
    <property type="entry name" value="FAD-oxidoreductase_2"/>
</dbReference>